<dbReference type="AlphaFoldDB" id="X1AR71"/>
<proteinExistence type="predicted"/>
<protein>
    <submittedName>
        <fullName evidence="1">Uncharacterized protein</fullName>
    </submittedName>
</protein>
<comment type="caution">
    <text evidence="1">The sequence shown here is derived from an EMBL/GenBank/DDBJ whole genome shotgun (WGS) entry which is preliminary data.</text>
</comment>
<organism evidence="1">
    <name type="scientific">marine sediment metagenome</name>
    <dbReference type="NCBI Taxonomy" id="412755"/>
    <lineage>
        <taxon>unclassified sequences</taxon>
        <taxon>metagenomes</taxon>
        <taxon>ecological metagenomes</taxon>
    </lineage>
</organism>
<sequence length="81" mass="9712">MFKLFRTTKLIFSRIWRECNRNCPHYAIRQKDKCKLDAYTLAPAIKCLLVHICKLLRQYEIDRNSNYIEEDDGDGWKNTGE</sequence>
<name>X1AR71_9ZZZZ</name>
<gene>
    <name evidence="1" type="ORF">S01H4_28430</name>
</gene>
<evidence type="ECO:0000313" key="1">
    <source>
        <dbReference type="EMBL" id="GAG85279.1"/>
    </source>
</evidence>
<dbReference type="EMBL" id="BART01014135">
    <property type="protein sequence ID" value="GAG85279.1"/>
    <property type="molecule type" value="Genomic_DNA"/>
</dbReference>
<reference evidence="1" key="1">
    <citation type="journal article" date="2014" name="Front. Microbiol.">
        <title>High frequency of phylogenetically diverse reductive dehalogenase-homologous genes in deep subseafloor sedimentary metagenomes.</title>
        <authorList>
            <person name="Kawai M."/>
            <person name="Futagami T."/>
            <person name="Toyoda A."/>
            <person name="Takaki Y."/>
            <person name="Nishi S."/>
            <person name="Hori S."/>
            <person name="Arai W."/>
            <person name="Tsubouchi T."/>
            <person name="Morono Y."/>
            <person name="Uchiyama I."/>
            <person name="Ito T."/>
            <person name="Fujiyama A."/>
            <person name="Inagaki F."/>
            <person name="Takami H."/>
        </authorList>
    </citation>
    <scope>NUCLEOTIDE SEQUENCE</scope>
    <source>
        <strain evidence="1">Expedition CK06-06</strain>
    </source>
</reference>
<accession>X1AR71</accession>